<reference evidence="2 3" key="1">
    <citation type="submission" date="2017-07" db="EMBL/GenBank/DDBJ databases">
        <title>Draft sequence of Rhodococcus enclensis 23b-28.</title>
        <authorList>
            <person name="Besaury L."/>
            <person name="Sancelme M."/>
            <person name="Amato P."/>
            <person name="Lallement A."/>
            <person name="Delort A.-M."/>
        </authorList>
    </citation>
    <scope>NUCLEOTIDE SEQUENCE [LARGE SCALE GENOMIC DNA]</scope>
    <source>
        <strain evidence="2 3">23b-28</strain>
    </source>
</reference>
<comment type="caution">
    <text evidence="2">The sequence shown here is derived from an EMBL/GenBank/DDBJ whole genome shotgun (WGS) entry which is preliminary data.</text>
</comment>
<keyword evidence="1" id="KW-0472">Membrane</keyword>
<evidence type="ECO:0000256" key="1">
    <source>
        <dbReference type="SAM" id="Phobius"/>
    </source>
</evidence>
<organism evidence="2 3">
    <name type="scientific">Rhodococcus qingshengii</name>
    <dbReference type="NCBI Taxonomy" id="334542"/>
    <lineage>
        <taxon>Bacteria</taxon>
        <taxon>Bacillati</taxon>
        <taxon>Actinomycetota</taxon>
        <taxon>Actinomycetes</taxon>
        <taxon>Mycobacteriales</taxon>
        <taxon>Nocardiaceae</taxon>
        <taxon>Rhodococcus</taxon>
        <taxon>Rhodococcus erythropolis group</taxon>
    </lineage>
</organism>
<proteinExistence type="predicted"/>
<sequence length="101" mass="10660">MAPGQLEEAAVGARSKAVGSEFFGRMFGIRDLAYGIGVATSTPQERKRWLVLGVITDVGDLLAGMHIARQRKVQTVFSLVAGPMVAGVLGVLSVCANDRTD</sequence>
<protein>
    <submittedName>
        <fullName evidence="2">Uncharacterized protein</fullName>
    </submittedName>
</protein>
<name>A0A2A5J8C6_RHOSG</name>
<keyword evidence="1" id="KW-0812">Transmembrane</keyword>
<gene>
    <name evidence="2" type="ORF">CHR55_18955</name>
</gene>
<dbReference type="AlphaFoldDB" id="A0A2A5J8C6"/>
<dbReference type="Proteomes" id="UP000230886">
    <property type="component" value="Unassembled WGS sequence"/>
</dbReference>
<evidence type="ECO:0000313" key="3">
    <source>
        <dbReference type="Proteomes" id="UP000230886"/>
    </source>
</evidence>
<dbReference type="EMBL" id="NOVD01000013">
    <property type="protein sequence ID" value="PCK25825.1"/>
    <property type="molecule type" value="Genomic_DNA"/>
</dbReference>
<evidence type="ECO:0000313" key="2">
    <source>
        <dbReference type="EMBL" id="PCK25825.1"/>
    </source>
</evidence>
<feature type="transmembrane region" description="Helical" evidence="1">
    <location>
        <begin position="74"/>
        <end position="96"/>
    </location>
</feature>
<keyword evidence="1" id="KW-1133">Transmembrane helix</keyword>
<accession>A0A2A5J8C6</accession>